<proteinExistence type="predicted"/>
<accession>A0A0D2VX19</accession>
<reference evidence="2" key="1">
    <citation type="submission" date="2011-02" db="EMBL/GenBank/DDBJ databases">
        <title>The Genome Sequence of Capsaspora owczarzaki ATCC 30864.</title>
        <authorList>
            <person name="Russ C."/>
            <person name="Cuomo C."/>
            <person name="Burger G."/>
            <person name="Gray M.W."/>
            <person name="Holland P.W.H."/>
            <person name="King N."/>
            <person name="Lang F.B.F."/>
            <person name="Roger A.J."/>
            <person name="Ruiz-Trillo I."/>
            <person name="Young S.K."/>
            <person name="Zeng Q."/>
            <person name="Gargeya S."/>
            <person name="Alvarado L."/>
            <person name="Berlin A."/>
            <person name="Chapman S.B."/>
            <person name="Chen Z."/>
            <person name="Freedman E."/>
            <person name="Gellesch M."/>
            <person name="Goldberg J."/>
            <person name="Griggs A."/>
            <person name="Gujja S."/>
            <person name="Heilman E."/>
            <person name="Heiman D."/>
            <person name="Howarth C."/>
            <person name="Mehta T."/>
            <person name="Neiman D."/>
            <person name="Pearson M."/>
            <person name="Roberts A."/>
            <person name="Saif S."/>
            <person name="Shea T."/>
            <person name="Shenoy N."/>
            <person name="Sisk P."/>
            <person name="Stolte C."/>
            <person name="Sykes S."/>
            <person name="White J."/>
            <person name="Yandava C."/>
            <person name="Haas B."/>
            <person name="Nusbaum C."/>
            <person name="Birren B."/>
        </authorList>
    </citation>
    <scope>NUCLEOTIDE SEQUENCE</scope>
    <source>
        <strain evidence="2">ATCC 30864</strain>
    </source>
</reference>
<evidence type="ECO:0000313" key="1">
    <source>
        <dbReference type="EMBL" id="KJE96127.1"/>
    </source>
</evidence>
<dbReference type="AlphaFoldDB" id="A0A0D2VX19"/>
<organism evidence="1 2">
    <name type="scientific">Capsaspora owczarzaki (strain ATCC 30864)</name>
    <dbReference type="NCBI Taxonomy" id="595528"/>
    <lineage>
        <taxon>Eukaryota</taxon>
        <taxon>Filasterea</taxon>
        <taxon>Capsaspora</taxon>
    </lineage>
</organism>
<keyword evidence="2" id="KW-1185">Reference proteome</keyword>
<dbReference type="Proteomes" id="UP000008743">
    <property type="component" value="Unassembled WGS sequence"/>
</dbReference>
<gene>
    <name evidence="1" type="ORF">CAOG_009994</name>
</gene>
<sequence>MHLQPRTSTWTKRGLYCRPRQPQCAAGRGLPQKCRRHTHPAWAASTPSGRVTSSTAQWCDPFRTTRPGPQVPRQSRGRTRCESGLAQPCVWAGEATLFLRFRAQTPSSRPTAGHLRQTSCRQPCADSRATIWQQATSGLRQDCRWTCLRIGVWGDSVFVALCPRRRSKF</sequence>
<dbReference type="EMBL" id="KE346370">
    <property type="protein sequence ID" value="KJE96127.1"/>
    <property type="molecule type" value="Genomic_DNA"/>
</dbReference>
<evidence type="ECO:0000313" key="2">
    <source>
        <dbReference type="Proteomes" id="UP000008743"/>
    </source>
</evidence>
<protein>
    <submittedName>
        <fullName evidence="1">Uncharacterized protein</fullName>
    </submittedName>
</protein>
<dbReference type="InParanoid" id="A0A0D2VX19"/>
<name>A0A0D2VX19_CAPO3</name>